<dbReference type="EMBL" id="FOOT01000004">
    <property type="protein sequence ID" value="SFG87068.1"/>
    <property type="molecule type" value="Genomic_DNA"/>
</dbReference>
<proteinExistence type="predicted"/>
<dbReference type="RefSeq" id="WP_092101904.1">
    <property type="nucleotide sequence ID" value="NZ_FOOT01000004.1"/>
</dbReference>
<sequence>MKTFTFEQVQQIQDFQFLTDSLGYFLDTKGQLYKFYGSSVTLVQTPPDFKVSHFHFIDESHGAVIGNGGVLQKEAINASLLDMGLLAIMALLLMLGSRLHKTKQKPLALAAFAIALSLAGVSCSNSWQAYKTADPDSGYVTVITSNQLASSSGFHSYLANKGQTSFIAMTANEGKSWTTHKVPTNFYLTALTAVGKNYVVGTFANEHTSKERPYHGDGNIYFFGNDSSYSASLGKNTALGSPFSINVQRGVKGFTYAPGDSLLYVFGSETEPQFPKDEISTTPGNIYRIPTSLQPEYKIIDVPDSLVVQSLSVSMSGDLWVTLDDRRKRVNKGYISFVSVGRKSMLRFKDGSWTGVEFGGISSFKQVEFIPDTNVGYALAETGTLFRTVNDGEDWEQTGLTDIRKIRCGKNVITLLKGTNQLILQAL</sequence>
<dbReference type="Proteomes" id="UP000198724">
    <property type="component" value="Unassembled WGS sequence"/>
</dbReference>
<evidence type="ECO:0000313" key="2">
    <source>
        <dbReference type="Proteomes" id="UP000198724"/>
    </source>
</evidence>
<protein>
    <recommendedName>
        <fullName evidence="3">Photosynthesis system II assembly factor Ycf48/Hcf136-like domain-containing protein</fullName>
    </recommendedName>
</protein>
<organism evidence="1 2">
    <name type="scientific">Pontibacter chinhatensis</name>
    <dbReference type="NCBI Taxonomy" id="1436961"/>
    <lineage>
        <taxon>Bacteria</taxon>
        <taxon>Pseudomonadati</taxon>
        <taxon>Bacteroidota</taxon>
        <taxon>Cytophagia</taxon>
        <taxon>Cytophagales</taxon>
        <taxon>Hymenobacteraceae</taxon>
        <taxon>Pontibacter</taxon>
    </lineage>
</organism>
<dbReference type="AlphaFoldDB" id="A0A1I2VCN8"/>
<keyword evidence="2" id="KW-1185">Reference proteome</keyword>
<accession>A0A1I2VCN8</accession>
<dbReference type="OrthoDB" id="867450at2"/>
<reference evidence="2" key="1">
    <citation type="submission" date="2016-10" db="EMBL/GenBank/DDBJ databases">
        <authorList>
            <person name="Varghese N."/>
            <person name="Submissions S."/>
        </authorList>
    </citation>
    <scope>NUCLEOTIDE SEQUENCE [LARGE SCALE GENOMIC DNA]</scope>
    <source>
        <strain evidence="2">LP51</strain>
    </source>
</reference>
<evidence type="ECO:0008006" key="3">
    <source>
        <dbReference type="Google" id="ProtNLM"/>
    </source>
</evidence>
<name>A0A1I2VCN8_9BACT</name>
<evidence type="ECO:0000313" key="1">
    <source>
        <dbReference type="EMBL" id="SFG87068.1"/>
    </source>
</evidence>
<gene>
    <name evidence="1" type="ORF">SAMN05421739_104138</name>
</gene>